<evidence type="ECO:0000313" key="3">
    <source>
        <dbReference type="Proteomes" id="UP000002038"/>
    </source>
</evidence>
<dbReference type="Proteomes" id="UP000002038">
    <property type="component" value="Unassembled WGS sequence"/>
</dbReference>
<reference evidence="3" key="1">
    <citation type="journal article" date="2015" name="PLoS Genet.">
        <title>The dynamic genome and transcriptome of the human fungal pathogen Blastomyces and close relative Emmonsia.</title>
        <authorList>
            <person name="Munoz J.F."/>
            <person name="Gauthier G.M."/>
            <person name="Desjardins C.A."/>
            <person name="Gallo J.E."/>
            <person name="Holder J."/>
            <person name="Sullivan T.D."/>
            <person name="Marty A.J."/>
            <person name="Carmen J.C."/>
            <person name="Chen Z."/>
            <person name="Ding L."/>
            <person name="Gujja S."/>
            <person name="Magrini V."/>
            <person name="Misas E."/>
            <person name="Mitreva M."/>
            <person name="Priest M."/>
            <person name="Saif S."/>
            <person name="Whiston E.A."/>
            <person name="Young S."/>
            <person name="Zeng Q."/>
            <person name="Goldman W.E."/>
            <person name="Mardis E.R."/>
            <person name="Taylor J.W."/>
            <person name="McEwen J.G."/>
            <person name="Clay O.K."/>
            <person name="Klein B.S."/>
            <person name="Cuomo C.A."/>
        </authorList>
    </citation>
    <scope>NUCLEOTIDE SEQUENCE [LARGE SCALE GENOMIC DNA]</scope>
    <source>
        <strain evidence="3">SLH14081</strain>
    </source>
</reference>
<dbReference type="GeneID" id="8501440"/>
<feature type="region of interest" description="Disordered" evidence="1">
    <location>
        <begin position="1"/>
        <end position="29"/>
    </location>
</feature>
<dbReference type="EMBL" id="GG657474">
    <property type="protein sequence ID" value="OAT13557.1"/>
    <property type="molecule type" value="Genomic_DNA"/>
</dbReference>
<protein>
    <submittedName>
        <fullName evidence="2">Uncharacterized protein</fullName>
    </submittedName>
</protein>
<accession>A0A179V2C4</accession>
<dbReference type="RefSeq" id="XP_031580972.1">
    <property type="nucleotide sequence ID" value="XM_031723706.1"/>
</dbReference>
<sequence>MPLYGREKHREDAHGTKATAGLAPGQRSSNEMIITRRQDMQMIELAKGERKRELVLRMMEDGEDEAMRLAWG</sequence>
<gene>
    <name evidence="2" type="ORF">BDBG_08738</name>
</gene>
<proteinExistence type="predicted"/>
<dbReference type="AlphaFoldDB" id="A0A179V2C4"/>
<feature type="compositionally biased region" description="Basic and acidic residues" evidence="1">
    <location>
        <begin position="1"/>
        <end position="15"/>
    </location>
</feature>
<dbReference type="VEuPathDB" id="FungiDB:BDBG_08738"/>
<name>A0A179V2C4_BLAGS</name>
<keyword evidence="3" id="KW-1185">Reference proteome</keyword>
<dbReference type="KEGG" id="bgh:BDBG_08738"/>
<evidence type="ECO:0000256" key="1">
    <source>
        <dbReference type="SAM" id="MobiDB-lite"/>
    </source>
</evidence>
<evidence type="ECO:0000313" key="2">
    <source>
        <dbReference type="EMBL" id="OAT13557.1"/>
    </source>
</evidence>
<organism evidence="2 3">
    <name type="scientific">Blastomyces gilchristii (strain SLH14081)</name>
    <name type="common">Blastomyces dermatitidis</name>
    <dbReference type="NCBI Taxonomy" id="559298"/>
    <lineage>
        <taxon>Eukaryota</taxon>
        <taxon>Fungi</taxon>
        <taxon>Dikarya</taxon>
        <taxon>Ascomycota</taxon>
        <taxon>Pezizomycotina</taxon>
        <taxon>Eurotiomycetes</taxon>
        <taxon>Eurotiomycetidae</taxon>
        <taxon>Onygenales</taxon>
        <taxon>Ajellomycetaceae</taxon>
        <taxon>Blastomyces</taxon>
    </lineage>
</organism>